<dbReference type="Proteomes" id="UP000308489">
    <property type="component" value="Chromosome 1"/>
</dbReference>
<dbReference type="Pfam" id="PF01933">
    <property type="entry name" value="CofD"/>
    <property type="match status" value="1"/>
</dbReference>
<organism evidence="4 5">
    <name type="scientific">Hathewaya histolytica</name>
    <name type="common">Clostridium histolyticum</name>
    <dbReference type="NCBI Taxonomy" id="1498"/>
    <lineage>
        <taxon>Bacteria</taxon>
        <taxon>Bacillati</taxon>
        <taxon>Bacillota</taxon>
        <taxon>Clostridia</taxon>
        <taxon>Eubacteriales</taxon>
        <taxon>Clostridiaceae</taxon>
        <taxon>Hathewaya</taxon>
    </lineage>
</organism>
<keyword evidence="3" id="KW-0812">Transmembrane</keyword>
<dbReference type="RefSeq" id="WP_138209237.1">
    <property type="nucleotide sequence ID" value="NZ_CBCRUQ010000008.1"/>
</dbReference>
<evidence type="ECO:0000256" key="3">
    <source>
        <dbReference type="SAM" id="Phobius"/>
    </source>
</evidence>
<dbReference type="EMBL" id="LR590481">
    <property type="protein sequence ID" value="VTQ83866.1"/>
    <property type="molecule type" value="Genomic_DNA"/>
</dbReference>
<dbReference type="GO" id="GO:0043743">
    <property type="term" value="F:LPPG:FO 2-phospho-L-lactate transferase activity"/>
    <property type="evidence" value="ECO:0007669"/>
    <property type="project" value="InterPro"/>
</dbReference>
<dbReference type="Gene3D" id="3.40.50.10680">
    <property type="entry name" value="CofD-like domains"/>
    <property type="match status" value="1"/>
</dbReference>
<evidence type="ECO:0000313" key="5">
    <source>
        <dbReference type="Proteomes" id="UP000308489"/>
    </source>
</evidence>
<comment type="function">
    <text evidence="2">Required for morphogenesis under gluconeogenic growth conditions.</text>
</comment>
<feature type="transmembrane region" description="Helical" evidence="3">
    <location>
        <begin position="16"/>
        <end position="39"/>
    </location>
</feature>
<dbReference type="OrthoDB" id="9783842at2"/>
<dbReference type="InterPro" id="IPR002882">
    <property type="entry name" value="CofD"/>
</dbReference>
<dbReference type="NCBIfam" id="TIGR01826">
    <property type="entry name" value="CofD_related"/>
    <property type="match status" value="1"/>
</dbReference>
<dbReference type="GO" id="GO:0005737">
    <property type="term" value="C:cytoplasm"/>
    <property type="evidence" value="ECO:0007669"/>
    <property type="project" value="UniProtKB-SubCell"/>
</dbReference>
<dbReference type="InterPro" id="IPR038136">
    <property type="entry name" value="CofD-like_dom_sf"/>
</dbReference>
<dbReference type="SUPFAM" id="SSF142338">
    <property type="entry name" value="CofD-like"/>
    <property type="match status" value="1"/>
</dbReference>
<dbReference type="KEGG" id="hhw:NCTC503_00435"/>
<evidence type="ECO:0000256" key="2">
    <source>
        <dbReference type="HAMAP-Rule" id="MF_00973"/>
    </source>
</evidence>
<keyword evidence="1 2" id="KW-0963">Cytoplasm</keyword>
<keyword evidence="3" id="KW-0472">Membrane</keyword>
<reference evidence="4 5" key="1">
    <citation type="submission" date="2019-05" db="EMBL/GenBank/DDBJ databases">
        <authorList>
            <consortium name="Pathogen Informatics"/>
        </authorList>
    </citation>
    <scope>NUCLEOTIDE SEQUENCE [LARGE SCALE GENOMIC DNA]</scope>
    <source>
        <strain evidence="4 5">NCTC503</strain>
    </source>
</reference>
<name>A0A4U9QYP0_HATHI</name>
<evidence type="ECO:0000313" key="4">
    <source>
        <dbReference type="EMBL" id="VTQ83866.1"/>
    </source>
</evidence>
<keyword evidence="3" id="KW-1133">Transmembrane helix</keyword>
<keyword evidence="5" id="KW-1185">Reference proteome</keyword>
<evidence type="ECO:0000256" key="1">
    <source>
        <dbReference type="ARBA" id="ARBA00022490"/>
    </source>
</evidence>
<comment type="subcellular location">
    <subcellularLocation>
        <location evidence="2">Cytoplasm</location>
    </subcellularLocation>
</comment>
<dbReference type="InterPro" id="IPR010119">
    <property type="entry name" value="Gluconeogen_factor"/>
</dbReference>
<gene>
    <name evidence="4" type="ORF">NCTC503_00435</name>
</gene>
<dbReference type="HAMAP" id="MF_00973">
    <property type="entry name" value="Gluconeogen_factor"/>
    <property type="match status" value="1"/>
</dbReference>
<dbReference type="CDD" id="cd07187">
    <property type="entry name" value="YvcK_like"/>
    <property type="match status" value="1"/>
</dbReference>
<dbReference type="AlphaFoldDB" id="A0A4U9QYP0"/>
<dbReference type="GO" id="GO:0008360">
    <property type="term" value="P:regulation of cell shape"/>
    <property type="evidence" value="ECO:0007669"/>
    <property type="project" value="UniProtKB-UniRule"/>
</dbReference>
<proteinExistence type="inferred from homology"/>
<feature type="transmembrane region" description="Helical" evidence="3">
    <location>
        <begin position="45"/>
        <end position="64"/>
    </location>
</feature>
<comment type="similarity">
    <text evidence="2">Belongs to the gluconeogenesis factor family.</text>
</comment>
<accession>A0A4U9QYP0</accession>
<protein>
    <recommendedName>
        <fullName evidence="2">Putative gluconeogenesis factor</fullName>
    </recommendedName>
</protein>
<sequence length="440" mass="49236">MKLKFWLKEKTGIKRWLFLGIIGVIIIILGISRAIMIGLTDLHNIYLYTGIISFGIFCVFLSVIKGLDAVLTFINRECDNVTFDSKEIADMIYEKRFLVRGPKVVVIGGGTGLSNLLRGLKRFTSNITAIVTVADDGGGSGVLRDDLGMLPPGDIRNCILALAHTEPVMEELLQYRFTDGRLKGQSFGNLFLAAMDGISENFMEAVQKVSSVLAVTGKVLPVTLKDVTLKARLNNGNIIEGESNIPKEAIKQNSNIERVFIEPRDARALREAVLAIKDADAIIFGPGSLYTSIIPNLLVKEIKEEVHKSSAIKIYVSNLMTQKGETDDYTVKDHIKAIYNHAGKGIIDYAIVNKGTVDNDLEEKYKKKGATLVKVDKEEIEKLKIKVIEANLVKVKGGYIRHDTVRMCRIIIKTIMEKKLCYDRKTMMEYFYVLNRLRKK</sequence>
<dbReference type="PANTHER" id="PTHR30135">
    <property type="entry name" value="UNCHARACTERIZED PROTEIN YVCK-RELATED"/>
    <property type="match status" value="1"/>
</dbReference>
<dbReference type="PANTHER" id="PTHR30135:SF3">
    <property type="entry name" value="GLUCONEOGENESIS FACTOR-RELATED"/>
    <property type="match status" value="1"/>
</dbReference>